<dbReference type="GO" id="GO:0004497">
    <property type="term" value="F:monooxygenase activity"/>
    <property type="evidence" value="ECO:0007669"/>
    <property type="project" value="UniProtKB-KW"/>
</dbReference>
<evidence type="ECO:0000313" key="2">
    <source>
        <dbReference type="EMBL" id="GAA4394935.1"/>
    </source>
</evidence>
<gene>
    <name evidence="2" type="ORF">GCM10023187_01280</name>
</gene>
<dbReference type="RefSeq" id="WP_345262885.1">
    <property type="nucleotide sequence ID" value="NZ_BAABHB010000001.1"/>
</dbReference>
<feature type="domain" description="ABM" evidence="1">
    <location>
        <begin position="2"/>
        <end position="92"/>
    </location>
</feature>
<organism evidence="2 3">
    <name type="scientific">Nibrella viscosa</name>
    <dbReference type="NCBI Taxonomy" id="1084524"/>
    <lineage>
        <taxon>Bacteria</taxon>
        <taxon>Pseudomonadati</taxon>
        <taxon>Bacteroidota</taxon>
        <taxon>Cytophagia</taxon>
        <taxon>Cytophagales</taxon>
        <taxon>Spirosomataceae</taxon>
        <taxon>Nibrella</taxon>
    </lineage>
</organism>
<comment type="caution">
    <text evidence="2">The sequence shown here is derived from an EMBL/GenBank/DDBJ whole genome shotgun (WGS) entry which is preliminary data.</text>
</comment>
<dbReference type="InterPro" id="IPR011008">
    <property type="entry name" value="Dimeric_a/b-barrel"/>
</dbReference>
<evidence type="ECO:0000259" key="1">
    <source>
        <dbReference type="PROSITE" id="PS51725"/>
    </source>
</evidence>
<dbReference type="Proteomes" id="UP001500936">
    <property type="component" value="Unassembled WGS sequence"/>
</dbReference>
<dbReference type="PROSITE" id="PS51725">
    <property type="entry name" value="ABM"/>
    <property type="match status" value="1"/>
</dbReference>
<keyword evidence="2" id="KW-0503">Monooxygenase</keyword>
<sequence length="93" mass="10984">MILELATIDIKPLTNEDFLQALEQAKGVISKAKGFIRIEVKTCIEQPNRYVLLIYWETLEDHTVGFRESELFKEWRALIGPFFENPPFVQHYR</sequence>
<evidence type="ECO:0000313" key="3">
    <source>
        <dbReference type="Proteomes" id="UP001500936"/>
    </source>
</evidence>
<dbReference type="Pfam" id="PF03992">
    <property type="entry name" value="ABM"/>
    <property type="match status" value="1"/>
</dbReference>
<proteinExistence type="predicted"/>
<dbReference type="EMBL" id="BAABHB010000001">
    <property type="protein sequence ID" value="GAA4394935.1"/>
    <property type="molecule type" value="Genomic_DNA"/>
</dbReference>
<protein>
    <submittedName>
        <fullName evidence="2">Antibiotic biosynthesis monooxygenase</fullName>
    </submittedName>
</protein>
<keyword evidence="2" id="KW-0560">Oxidoreductase</keyword>
<dbReference type="SUPFAM" id="SSF54909">
    <property type="entry name" value="Dimeric alpha+beta barrel"/>
    <property type="match status" value="1"/>
</dbReference>
<reference evidence="3" key="1">
    <citation type="journal article" date="2019" name="Int. J. Syst. Evol. Microbiol.">
        <title>The Global Catalogue of Microorganisms (GCM) 10K type strain sequencing project: providing services to taxonomists for standard genome sequencing and annotation.</title>
        <authorList>
            <consortium name="The Broad Institute Genomics Platform"/>
            <consortium name="The Broad Institute Genome Sequencing Center for Infectious Disease"/>
            <person name="Wu L."/>
            <person name="Ma J."/>
        </authorList>
    </citation>
    <scope>NUCLEOTIDE SEQUENCE [LARGE SCALE GENOMIC DNA]</scope>
    <source>
        <strain evidence="3">JCM 17925</strain>
    </source>
</reference>
<accession>A0ABP8JRK3</accession>
<name>A0ABP8JRK3_9BACT</name>
<dbReference type="Gene3D" id="3.30.70.100">
    <property type="match status" value="1"/>
</dbReference>
<dbReference type="InterPro" id="IPR007138">
    <property type="entry name" value="ABM_dom"/>
</dbReference>
<keyword evidence="3" id="KW-1185">Reference proteome</keyword>